<dbReference type="PANTHER" id="PTHR39611">
    <property type="entry name" value="HYDROXYPROLINE-RICH GLYCOPROTEIN DZ-HRGP-RELATED"/>
    <property type="match status" value="1"/>
</dbReference>
<dbReference type="Pfam" id="PF24355">
    <property type="entry name" value="DUF7514"/>
    <property type="match status" value="1"/>
</dbReference>
<evidence type="ECO:0000313" key="4">
    <source>
        <dbReference type="Proteomes" id="UP001642501"/>
    </source>
</evidence>
<feature type="region of interest" description="Disordered" evidence="1">
    <location>
        <begin position="297"/>
        <end position="722"/>
    </location>
</feature>
<dbReference type="PANTHER" id="PTHR39611:SF2">
    <property type="entry name" value="HYDROXYPROLINE-RICH GLYCOPROTEIN DZ-HRGP"/>
    <property type="match status" value="1"/>
</dbReference>
<name>A0ABP0DYY0_9PEZI</name>
<dbReference type="EMBL" id="CAWUOM010000135">
    <property type="protein sequence ID" value="CAK7273513.1"/>
    <property type="molecule type" value="Genomic_DNA"/>
</dbReference>
<feature type="region of interest" description="Disordered" evidence="1">
    <location>
        <begin position="189"/>
        <end position="259"/>
    </location>
</feature>
<sequence>MATTSSPPNADAPPPDPTQAQYDYLFLADKTPTPVFTAFLYAMAQYIIDNFGDKNDKTLSSPKLAVFYKAVGADYDSLFVESPNESISYIWQITGCQHSLQPTDDDFAPPTIPALTPKGFVRWQSVETLLCPNVHVPLLQLVAKQWHLKNLTTGELFPAELPKEALPSLPDPEVEKWHDQCANKLRREASMADEMSSKKARAMDDPPSPKTTIPRPAFKTSTHHHAHTRTESPGSPPNQPRNMSPQSTDGSPGVDDPRAHLFSHVPARHIPPASAAAELFAATAAATAARAWTRRVRLSPPEDETQRVRRRSFSDYPSNGREGVKTRTHSPPVLSHGRTGKAGVRIDQQRRHSHPRHRPSSSDSSSDSDDGGDELPAVRPKYPRRAHRSDDPPLTSVRRVYPPHGSHGPTGLTDTYSPGFVPSGKRESSSSGPDRRRRDERVNIAPQGRSPHQSPHRSPHRPPHPGDESRPRGFSVAGEIRDKLASILPNGVLGAKPQRPRSLSRPQSRNTGMGAIPPRYSKESLQGSRLGRSWSYDSDEGDDTSLGTGSSRHARDKDRKQRDRDHDRERERARRDRDDDRDYIARREREQERSHDHAEYGHRLRDKDRERDRERDRDRDRGRDIRDLERDRDREAPYIRTRGPPETTREKRKTKSLDRSRDRERGANRVDREDDREREHRIRRERERDRDRDRGRGDRDRHLLRSEPLKRPLSTADMGREW</sequence>
<organism evidence="3 4">
    <name type="scientific">Sporothrix epigloea</name>
    <dbReference type="NCBI Taxonomy" id="1892477"/>
    <lineage>
        <taxon>Eukaryota</taxon>
        <taxon>Fungi</taxon>
        <taxon>Dikarya</taxon>
        <taxon>Ascomycota</taxon>
        <taxon>Pezizomycotina</taxon>
        <taxon>Sordariomycetes</taxon>
        <taxon>Sordariomycetidae</taxon>
        <taxon>Ophiostomatales</taxon>
        <taxon>Ophiostomataceae</taxon>
        <taxon>Sporothrix</taxon>
    </lineage>
</organism>
<keyword evidence="4" id="KW-1185">Reference proteome</keyword>
<feature type="compositionally biased region" description="Basic and acidic residues" evidence="1">
    <location>
        <begin position="655"/>
        <end position="710"/>
    </location>
</feature>
<evidence type="ECO:0000313" key="3">
    <source>
        <dbReference type="EMBL" id="CAK7273513.1"/>
    </source>
</evidence>
<feature type="compositionally biased region" description="Basic and acidic residues" evidence="1">
    <location>
        <begin position="553"/>
        <end position="637"/>
    </location>
</feature>
<feature type="compositionally biased region" description="Low complexity" evidence="1">
    <location>
        <begin position="500"/>
        <end position="509"/>
    </location>
</feature>
<comment type="caution">
    <text evidence="3">The sequence shown here is derived from an EMBL/GenBank/DDBJ whole genome shotgun (WGS) entry which is preliminary data.</text>
</comment>
<reference evidence="3 4" key="1">
    <citation type="submission" date="2024-01" db="EMBL/GenBank/DDBJ databases">
        <authorList>
            <person name="Allen C."/>
            <person name="Tagirdzhanova G."/>
        </authorList>
    </citation>
    <scope>NUCLEOTIDE SEQUENCE [LARGE SCALE GENOMIC DNA]</scope>
    <source>
        <strain evidence="3 4">CBS 573.63</strain>
    </source>
</reference>
<dbReference type="Proteomes" id="UP001642501">
    <property type="component" value="Unassembled WGS sequence"/>
</dbReference>
<feature type="domain" description="DUF7514" evidence="2">
    <location>
        <begin position="24"/>
        <end position="182"/>
    </location>
</feature>
<feature type="compositionally biased region" description="Basic and acidic residues" evidence="1">
    <location>
        <begin position="424"/>
        <end position="442"/>
    </location>
</feature>
<proteinExistence type="predicted"/>
<evidence type="ECO:0000256" key="1">
    <source>
        <dbReference type="SAM" id="MobiDB-lite"/>
    </source>
</evidence>
<feature type="compositionally biased region" description="Polar residues" evidence="1">
    <location>
        <begin position="240"/>
        <end position="250"/>
    </location>
</feature>
<feature type="compositionally biased region" description="Basic and acidic residues" evidence="1">
    <location>
        <begin position="189"/>
        <end position="204"/>
    </location>
</feature>
<protein>
    <recommendedName>
        <fullName evidence="2">DUF7514 domain-containing protein</fullName>
    </recommendedName>
</protein>
<dbReference type="InterPro" id="IPR055936">
    <property type="entry name" value="DUF7514"/>
</dbReference>
<evidence type="ECO:0000259" key="2">
    <source>
        <dbReference type="Pfam" id="PF24355"/>
    </source>
</evidence>
<gene>
    <name evidence="3" type="ORF">SEPCBS57363_005690</name>
</gene>
<accession>A0ABP0DYY0</accession>
<feature type="compositionally biased region" description="Basic residues" evidence="1">
    <location>
        <begin position="454"/>
        <end position="463"/>
    </location>
</feature>